<protein>
    <recommendedName>
        <fullName evidence="5">C2H2-type domain-containing protein</fullName>
    </recommendedName>
</protein>
<name>A0A146L7J2_LYGHE</name>
<evidence type="ECO:0000256" key="2">
    <source>
        <dbReference type="ARBA" id="ARBA00022771"/>
    </source>
</evidence>
<sequence length="161" mass="18135">MADEEDVMLGYDGELVLKEEVVIEEGEIINQEILKDVIIKQEITEQDEMTKQELIEEEDSINIKQEMVDESIKQEQEVKMEEDELAGDGPIPDPLALRTTTTSGFLFCDIQDYRGGQSSESSTKSPTRNVTCDKCDYRATTLGNLTVHMKTHPGDKPYACV</sequence>
<dbReference type="GO" id="GO:0005634">
    <property type="term" value="C:nucleus"/>
    <property type="evidence" value="ECO:0007669"/>
    <property type="project" value="UniProtKB-ARBA"/>
</dbReference>
<dbReference type="InterPro" id="IPR036236">
    <property type="entry name" value="Znf_C2H2_sf"/>
</dbReference>
<dbReference type="Gene3D" id="3.30.160.60">
    <property type="entry name" value="Classic Zinc Finger"/>
    <property type="match status" value="1"/>
</dbReference>
<dbReference type="SMART" id="SM00355">
    <property type="entry name" value="ZnF_C2H2"/>
    <property type="match status" value="1"/>
</dbReference>
<dbReference type="EMBL" id="GDHC01015472">
    <property type="protein sequence ID" value="JAQ03157.1"/>
    <property type="molecule type" value="Transcribed_RNA"/>
</dbReference>
<feature type="domain" description="C2H2-type" evidence="5">
    <location>
        <begin position="130"/>
        <end position="157"/>
    </location>
</feature>
<evidence type="ECO:0000256" key="4">
    <source>
        <dbReference type="PROSITE-ProRule" id="PRU00042"/>
    </source>
</evidence>
<gene>
    <name evidence="6" type="ORF">g.52204</name>
</gene>
<organism evidence="6">
    <name type="scientific">Lygus hesperus</name>
    <name type="common">Western plant bug</name>
    <dbReference type="NCBI Taxonomy" id="30085"/>
    <lineage>
        <taxon>Eukaryota</taxon>
        <taxon>Metazoa</taxon>
        <taxon>Ecdysozoa</taxon>
        <taxon>Arthropoda</taxon>
        <taxon>Hexapoda</taxon>
        <taxon>Insecta</taxon>
        <taxon>Pterygota</taxon>
        <taxon>Neoptera</taxon>
        <taxon>Paraneoptera</taxon>
        <taxon>Hemiptera</taxon>
        <taxon>Heteroptera</taxon>
        <taxon>Panheteroptera</taxon>
        <taxon>Cimicomorpha</taxon>
        <taxon>Miridae</taxon>
        <taxon>Mirini</taxon>
        <taxon>Lygus</taxon>
    </lineage>
</organism>
<evidence type="ECO:0000256" key="3">
    <source>
        <dbReference type="ARBA" id="ARBA00022833"/>
    </source>
</evidence>
<keyword evidence="1" id="KW-0479">Metal-binding</keyword>
<keyword evidence="2 4" id="KW-0863">Zinc-finger</keyword>
<proteinExistence type="predicted"/>
<feature type="non-terminal residue" evidence="6">
    <location>
        <position position="161"/>
    </location>
</feature>
<dbReference type="GO" id="GO:0008270">
    <property type="term" value="F:zinc ion binding"/>
    <property type="evidence" value="ECO:0007669"/>
    <property type="project" value="UniProtKB-KW"/>
</dbReference>
<reference evidence="6" key="1">
    <citation type="journal article" date="2016" name="Gigascience">
        <title>De novo construction of an expanded transcriptome assembly for the western tarnished plant bug, Lygus hesperus.</title>
        <authorList>
            <person name="Tassone E.E."/>
            <person name="Geib S.M."/>
            <person name="Hall B."/>
            <person name="Fabrick J.A."/>
            <person name="Brent C.S."/>
            <person name="Hull J.J."/>
        </authorList>
    </citation>
    <scope>NUCLEOTIDE SEQUENCE</scope>
</reference>
<dbReference type="FunFam" id="3.30.160.60:FF:000446">
    <property type="entry name" value="Zinc finger protein"/>
    <property type="match status" value="1"/>
</dbReference>
<dbReference type="InterPro" id="IPR013087">
    <property type="entry name" value="Znf_C2H2_type"/>
</dbReference>
<dbReference type="AlphaFoldDB" id="A0A146L7J2"/>
<evidence type="ECO:0000259" key="5">
    <source>
        <dbReference type="PROSITE" id="PS50157"/>
    </source>
</evidence>
<dbReference type="PROSITE" id="PS50157">
    <property type="entry name" value="ZINC_FINGER_C2H2_2"/>
    <property type="match status" value="1"/>
</dbReference>
<dbReference type="SUPFAM" id="SSF57667">
    <property type="entry name" value="beta-beta-alpha zinc fingers"/>
    <property type="match status" value="1"/>
</dbReference>
<accession>A0A146L7J2</accession>
<evidence type="ECO:0000313" key="6">
    <source>
        <dbReference type="EMBL" id="JAQ03157.1"/>
    </source>
</evidence>
<evidence type="ECO:0000256" key="1">
    <source>
        <dbReference type="ARBA" id="ARBA00022723"/>
    </source>
</evidence>
<keyword evidence="3" id="KW-0862">Zinc</keyword>